<keyword evidence="1" id="KW-0732">Signal</keyword>
<sequence length="160" mass="14812">MTASAGGFASRVAAVAFAGGAVPSAAVEDTGSESAGAFVPAEGAAGRTGPVSERGVAVGAVVDAGVAWPGAAASATPAGGAVPPGVTDVPADAARGEAFRVDACGDDLRTDVRFVVEAAFLPALAGPVGISADGCSCGAGGSCASWSGAVWSCVGSSGAA</sequence>
<dbReference type="Proteomes" id="UP000285744">
    <property type="component" value="Unassembled WGS sequence"/>
</dbReference>
<feature type="chain" id="PRO_5039311078" evidence="1">
    <location>
        <begin position="19"/>
        <end position="160"/>
    </location>
</feature>
<feature type="signal peptide" evidence="1">
    <location>
        <begin position="1"/>
        <end position="18"/>
    </location>
</feature>
<organism evidence="2 3">
    <name type="scientific">Micromonospora globbae</name>
    <dbReference type="NCBI Taxonomy" id="1894969"/>
    <lineage>
        <taxon>Bacteria</taxon>
        <taxon>Bacillati</taxon>
        <taxon>Actinomycetota</taxon>
        <taxon>Actinomycetes</taxon>
        <taxon>Micromonosporales</taxon>
        <taxon>Micromonosporaceae</taxon>
        <taxon>Micromonospora</taxon>
    </lineage>
</organism>
<name>A0A420EUH8_9ACTN</name>
<evidence type="ECO:0000256" key="1">
    <source>
        <dbReference type="SAM" id="SignalP"/>
    </source>
</evidence>
<evidence type="ECO:0000313" key="2">
    <source>
        <dbReference type="EMBL" id="RKF24299.1"/>
    </source>
</evidence>
<dbReference type="AlphaFoldDB" id="A0A420EUH8"/>
<comment type="caution">
    <text evidence="2">The sequence shown here is derived from an EMBL/GenBank/DDBJ whole genome shotgun (WGS) entry which is preliminary data.</text>
</comment>
<accession>A0A420EUH8</accession>
<reference evidence="2 3" key="1">
    <citation type="journal article" date="2018" name="Int. J. Syst. Evol. Microbiol.">
        <title>Micromonospora globbae sp. nov., an endophytic actinomycete isolated from roots of Globba winitii C. H. Wright.</title>
        <authorList>
            <person name="Kuncharoen N."/>
            <person name="Pittayakhajonwut P."/>
            <person name="Tanasupawat S."/>
        </authorList>
    </citation>
    <scope>NUCLEOTIDE SEQUENCE [LARGE SCALE GENOMIC DNA]</scope>
    <source>
        <strain evidence="2 3">WPS1-2</strain>
    </source>
</reference>
<dbReference type="EMBL" id="RAQQ01000025">
    <property type="protein sequence ID" value="RKF24299.1"/>
    <property type="molecule type" value="Genomic_DNA"/>
</dbReference>
<evidence type="ECO:0000313" key="3">
    <source>
        <dbReference type="Proteomes" id="UP000285744"/>
    </source>
</evidence>
<protein>
    <submittedName>
        <fullName evidence="2">Uncharacterized protein</fullName>
    </submittedName>
</protein>
<gene>
    <name evidence="2" type="ORF">D7I43_27285</name>
</gene>
<proteinExistence type="predicted"/>